<organism evidence="1 2">
    <name type="scientific">Rahnella sp. (strain Y9602)</name>
    <dbReference type="NCBI Taxonomy" id="2703885"/>
    <lineage>
        <taxon>Bacteria</taxon>
        <taxon>Pseudomonadati</taxon>
        <taxon>Pseudomonadota</taxon>
        <taxon>Gammaproteobacteria</taxon>
        <taxon>Enterobacterales</taxon>
        <taxon>Yersiniaceae</taxon>
        <taxon>Rahnella</taxon>
    </lineage>
</organism>
<dbReference type="AlphaFoldDB" id="A0A0H3FM41"/>
<dbReference type="InterPro" id="IPR044854">
    <property type="entry name" value="IraM/PmrD"/>
</dbReference>
<sequence length="97" mass="10959">MEWKVVDGIFLTPDNLQILKVTAEGDLKFLIWIKSNFEVPLNCMLTPVIDGYIANHDKGHFVAIKKAVPYSLSEWEIVKMAQHSSHSVHIDGVTSDH</sequence>
<evidence type="ECO:0000313" key="2">
    <source>
        <dbReference type="Proteomes" id="UP000007257"/>
    </source>
</evidence>
<proteinExistence type="predicted"/>
<dbReference type="Pfam" id="PF11183">
    <property type="entry name" value="PmrD"/>
    <property type="match status" value="1"/>
</dbReference>
<dbReference type="OrthoDB" id="6555626at2"/>
<dbReference type="HOGENOM" id="CLU_2344599_0_0_6"/>
<dbReference type="InterPro" id="IPR038679">
    <property type="entry name" value="PmrD_sf"/>
</dbReference>
<evidence type="ECO:0000313" key="1">
    <source>
        <dbReference type="EMBL" id="ADW76108.1"/>
    </source>
</evidence>
<dbReference type="Proteomes" id="UP000007257">
    <property type="component" value="Plasmid pRAHAQ01"/>
</dbReference>
<reference evidence="2" key="1">
    <citation type="submission" date="2011-01" db="EMBL/GenBank/DDBJ databases">
        <title>Complete sequence of plasmid1 of Rahnella sp. Y9602.</title>
        <authorList>
            <consortium name="US DOE Joint Genome Institute"/>
            <person name="Lucas S."/>
            <person name="Copeland A."/>
            <person name="Lapidus A."/>
            <person name="Cheng J.-F."/>
            <person name="Goodwin L."/>
            <person name="Pitluck S."/>
            <person name="Lu M."/>
            <person name="Detter J.C."/>
            <person name="Han C."/>
            <person name="Tapia R."/>
            <person name="Land M."/>
            <person name="Hauser L."/>
            <person name="Kyrpides N."/>
            <person name="Ivanova N."/>
            <person name="Ovchinnikova G."/>
            <person name="Pagani I."/>
            <person name="Sobecky P.A."/>
            <person name="Martinez R.J."/>
            <person name="Woyke T."/>
        </authorList>
    </citation>
    <scope>NUCLEOTIDE SEQUENCE [LARGE SCALE GENOMIC DNA]</scope>
    <source>
        <strain evidence="2">Y9602</strain>
        <plasmid evidence="2">pRAHAQ01</plasmid>
    </source>
</reference>
<dbReference type="EMBL" id="CP002506">
    <property type="protein sequence ID" value="ADW76108.1"/>
    <property type="molecule type" value="Genomic_DNA"/>
</dbReference>
<dbReference type="RefSeq" id="WP_013577789.1">
    <property type="nucleotide sequence ID" value="NC_015062.1"/>
</dbReference>
<dbReference type="KEGG" id="rah:Rahaq_4525"/>
<gene>
    <name evidence="1" type="ordered locus">Rahaq_4525</name>
</gene>
<reference evidence="1 2" key="2">
    <citation type="journal article" date="2012" name="J. Bacteriol.">
        <title>Complete Genome Sequence of Rahnella sp. Strain Y9602, a Gammaproteobacterium Isolate from Metal- and Radionuclide-Contaminated Soil.</title>
        <authorList>
            <person name="Martinez R.J."/>
            <person name="Bruce D."/>
            <person name="Detter C."/>
            <person name="Goodwin L.A."/>
            <person name="Han J."/>
            <person name="Han C.S."/>
            <person name="Held B."/>
            <person name="Land M.L."/>
            <person name="Mikhailova N."/>
            <person name="Nolan M."/>
            <person name="Pennacchio L."/>
            <person name="Pitluck S."/>
            <person name="Tapia R."/>
            <person name="Woyke T."/>
            <person name="Sobecky P.A."/>
        </authorList>
    </citation>
    <scope>NUCLEOTIDE SEQUENCE [LARGE SCALE GENOMIC DNA]</scope>
    <source>
        <strain evidence="1 2">Y9602</strain>
        <plasmid evidence="1 2">pRAHAQ01</plasmid>
    </source>
</reference>
<keyword evidence="1" id="KW-0614">Plasmid</keyword>
<protein>
    <submittedName>
        <fullName evidence="1">Uncharacterized protein</fullName>
    </submittedName>
</protein>
<accession>A0A0H3FM41</accession>
<dbReference type="Gene3D" id="2.40.50.650">
    <property type="match status" value="1"/>
</dbReference>
<geneLocation type="plasmid" evidence="1 2">
    <name>pRAHAQ01</name>
</geneLocation>
<name>A0A0H3FM41_RAHSY</name>